<reference evidence="5" key="1">
    <citation type="journal article" date="2015" name="Genome Announc.">
        <title>Draft whole-genome sequence of the biocontrol agent Trichoderma harzianum T6776.</title>
        <authorList>
            <person name="Baroncelli R."/>
            <person name="Piaggeschi G."/>
            <person name="Fiorini L."/>
            <person name="Bertolini E."/>
            <person name="Zapparata A."/>
            <person name="Pe M.E."/>
            <person name="Sarrocco S."/>
            <person name="Vannacci G."/>
        </authorList>
    </citation>
    <scope>NUCLEOTIDE SEQUENCE [LARGE SCALE GENOMIC DNA]</scope>
    <source>
        <strain evidence="5">T6776</strain>
    </source>
</reference>
<dbReference type="GO" id="GO:0016787">
    <property type="term" value="F:hydrolase activity"/>
    <property type="evidence" value="ECO:0007669"/>
    <property type="project" value="UniProtKB-KW"/>
</dbReference>
<dbReference type="InterPro" id="IPR050789">
    <property type="entry name" value="Diverse_Enzym_Activities"/>
</dbReference>
<comment type="similarity">
    <text evidence="1">Belongs to the class-A beta-lactamase family.</text>
</comment>
<dbReference type="InterPro" id="IPR001466">
    <property type="entry name" value="Beta-lactam-related"/>
</dbReference>
<dbReference type="PANTHER" id="PTHR43283:SF17">
    <property type="entry name" value="(LOVD), PUTATIVE (AFU_ORTHOLOGUE AFUA_5G00920)-RELATED"/>
    <property type="match status" value="1"/>
</dbReference>
<dbReference type="PANTHER" id="PTHR43283">
    <property type="entry name" value="BETA-LACTAMASE-RELATED"/>
    <property type="match status" value="1"/>
</dbReference>
<dbReference type="SUPFAM" id="SSF56601">
    <property type="entry name" value="beta-lactamase/transpeptidase-like"/>
    <property type="match status" value="1"/>
</dbReference>
<protein>
    <submittedName>
        <fullName evidence="4">Beta-lactamase</fullName>
    </submittedName>
</protein>
<accession>A0A0F9ZVS9</accession>
<dbReference type="EMBL" id="JOKZ01000604">
    <property type="protein sequence ID" value="KKO97238.1"/>
    <property type="molecule type" value="Genomic_DNA"/>
</dbReference>
<evidence type="ECO:0000259" key="3">
    <source>
        <dbReference type="Pfam" id="PF00144"/>
    </source>
</evidence>
<dbReference type="InterPro" id="IPR012338">
    <property type="entry name" value="Beta-lactam/transpept-like"/>
</dbReference>
<evidence type="ECO:0000256" key="2">
    <source>
        <dbReference type="ARBA" id="ARBA00022801"/>
    </source>
</evidence>
<dbReference type="Pfam" id="PF00144">
    <property type="entry name" value="Beta-lactamase"/>
    <property type="match status" value="1"/>
</dbReference>
<evidence type="ECO:0000313" key="5">
    <source>
        <dbReference type="Proteomes" id="UP000034112"/>
    </source>
</evidence>
<evidence type="ECO:0000256" key="1">
    <source>
        <dbReference type="ARBA" id="ARBA00009009"/>
    </source>
</evidence>
<gene>
    <name evidence="4" type="ORF">THAR02_10656</name>
</gene>
<dbReference type="OMA" id="RKGSMMW"/>
<organism evidence="4 5">
    <name type="scientific">Trichoderma harzianum</name>
    <name type="common">Hypocrea lixii</name>
    <dbReference type="NCBI Taxonomy" id="5544"/>
    <lineage>
        <taxon>Eukaryota</taxon>
        <taxon>Fungi</taxon>
        <taxon>Dikarya</taxon>
        <taxon>Ascomycota</taxon>
        <taxon>Pezizomycotina</taxon>
        <taxon>Sordariomycetes</taxon>
        <taxon>Hypocreomycetidae</taxon>
        <taxon>Hypocreales</taxon>
        <taxon>Hypocreaceae</taxon>
        <taxon>Trichoderma</taxon>
    </lineage>
</organism>
<dbReference type="Proteomes" id="UP000034112">
    <property type="component" value="Unassembled WGS sequence"/>
</dbReference>
<dbReference type="AlphaFoldDB" id="A0A0F9ZVS9"/>
<name>A0A0F9ZVS9_TRIHA</name>
<sequence>MDTLDALLRRDIAVGDDTKDKLLGVAFVVTDRNGVIYSGSAGRSGMDVNSSKFDIHTLTYGASLTKLLSATCLMQLVEQDKLPLDSDVRRLVPEVQQMQILRGFTPEEQPILEDNEKPITLKQLILHTAGLRYDVGDPDLRRWSKAIGRPIGRTIRLSRDGFNVPLLFPPGDGWAYGPALDWAGIALETVTNTTLGDYMKQNVLEPLEMHDTGFRVNQLPHTAGRRAEVTLRDAEDNTLSHFDVVPEEPEIDSAGAGIHTTANDYARLLRAMLQAEPGVVSGKTAKEMFSPQLDPAQRKMLQETLYAPDQKPAFIPEFPDGVELQYGYGGLLGMSDWPGQQRRKGSLCWTGAANSRWWIDPESGIAAVLMVAVFPFGDTVATELYADLVKAVYDELV</sequence>
<dbReference type="Gene3D" id="3.40.710.10">
    <property type="entry name" value="DD-peptidase/beta-lactamase superfamily"/>
    <property type="match status" value="1"/>
</dbReference>
<proteinExistence type="inferred from homology"/>
<dbReference type="OrthoDB" id="428260at2759"/>
<keyword evidence="2" id="KW-0378">Hydrolase</keyword>
<comment type="caution">
    <text evidence="4">The sequence shown here is derived from an EMBL/GenBank/DDBJ whole genome shotgun (WGS) entry which is preliminary data.</text>
</comment>
<feature type="domain" description="Beta-lactamase-related" evidence="3">
    <location>
        <begin position="19"/>
        <end position="382"/>
    </location>
</feature>
<evidence type="ECO:0000313" key="4">
    <source>
        <dbReference type="EMBL" id="KKO97238.1"/>
    </source>
</evidence>